<evidence type="ECO:0000313" key="2">
    <source>
        <dbReference type="Proteomes" id="UP000789525"/>
    </source>
</evidence>
<dbReference type="Proteomes" id="UP000789525">
    <property type="component" value="Unassembled WGS sequence"/>
</dbReference>
<proteinExistence type="predicted"/>
<reference evidence="1" key="1">
    <citation type="submission" date="2021-06" db="EMBL/GenBank/DDBJ databases">
        <authorList>
            <person name="Kallberg Y."/>
            <person name="Tangrot J."/>
            <person name="Rosling A."/>
        </authorList>
    </citation>
    <scope>NUCLEOTIDE SEQUENCE</scope>
    <source>
        <strain evidence="1">CL356</strain>
    </source>
</reference>
<accession>A0ACA9KPQ8</accession>
<organism evidence="1 2">
    <name type="scientific">Acaulospora colombiana</name>
    <dbReference type="NCBI Taxonomy" id="27376"/>
    <lineage>
        <taxon>Eukaryota</taxon>
        <taxon>Fungi</taxon>
        <taxon>Fungi incertae sedis</taxon>
        <taxon>Mucoromycota</taxon>
        <taxon>Glomeromycotina</taxon>
        <taxon>Glomeromycetes</taxon>
        <taxon>Diversisporales</taxon>
        <taxon>Acaulosporaceae</taxon>
        <taxon>Acaulospora</taxon>
    </lineage>
</organism>
<dbReference type="EMBL" id="CAJVPT010002718">
    <property type="protein sequence ID" value="CAG8486252.1"/>
    <property type="molecule type" value="Genomic_DNA"/>
</dbReference>
<sequence>MKQNPKQLRWNIHSKREGKPDDETTYNKNQISKNYNHINTLEKTSSNPMIILTTRKTHHNTIEMTVPITKQIN</sequence>
<protein>
    <submittedName>
        <fullName evidence="1">6521_t:CDS:1</fullName>
    </submittedName>
</protein>
<name>A0ACA9KPQ8_9GLOM</name>
<gene>
    <name evidence="1" type="ORF">ACOLOM_LOCUS2198</name>
</gene>
<keyword evidence="2" id="KW-1185">Reference proteome</keyword>
<comment type="caution">
    <text evidence="1">The sequence shown here is derived from an EMBL/GenBank/DDBJ whole genome shotgun (WGS) entry which is preliminary data.</text>
</comment>
<evidence type="ECO:0000313" key="1">
    <source>
        <dbReference type="EMBL" id="CAG8486252.1"/>
    </source>
</evidence>